<dbReference type="PANTHER" id="PTHR14577">
    <property type="entry name" value="NUCLEOLAR PROTEIN 12"/>
    <property type="match status" value="1"/>
</dbReference>
<dbReference type="Pfam" id="PF09805">
    <property type="entry name" value="Nop25"/>
    <property type="match status" value="1"/>
</dbReference>
<evidence type="ECO:0000256" key="3">
    <source>
        <dbReference type="ARBA" id="ARBA00023054"/>
    </source>
</evidence>
<dbReference type="InterPro" id="IPR019186">
    <property type="entry name" value="Nucleolar_protein_12"/>
</dbReference>
<accession>A0ABQ7S254</accession>
<keyword evidence="4" id="KW-0539">Nucleus</keyword>
<evidence type="ECO:0000256" key="5">
    <source>
        <dbReference type="SAM" id="Coils"/>
    </source>
</evidence>
<dbReference type="Proteomes" id="UP001197328">
    <property type="component" value="Unassembled WGS sequence"/>
</dbReference>
<feature type="region of interest" description="Disordered" evidence="6">
    <location>
        <begin position="1"/>
        <end position="24"/>
    </location>
</feature>
<keyword evidence="3 5" id="KW-0175">Coiled coil</keyword>
<comment type="similarity">
    <text evidence="2">Belongs to the RRP17 family.</text>
</comment>
<feature type="compositionally biased region" description="Acidic residues" evidence="6">
    <location>
        <begin position="97"/>
        <end position="111"/>
    </location>
</feature>
<dbReference type="PANTHER" id="PTHR14577:SF0">
    <property type="entry name" value="NUCLEOLAR PROTEIN 12"/>
    <property type="match status" value="1"/>
</dbReference>
<evidence type="ECO:0008006" key="9">
    <source>
        <dbReference type="Google" id="ProtNLM"/>
    </source>
</evidence>
<reference evidence="7 8" key="1">
    <citation type="journal article" date="2021" name="G3 (Bethesda)">
        <title>Genomic diversity, chromosomal rearrangements, and interspecies hybridization in the ogataea polymorpha species complex.</title>
        <authorList>
            <person name="Hanson S.J."/>
            <person name="Cinneide E.O."/>
            <person name="Salzberg L.I."/>
            <person name="Wolfe K.H."/>
            <person name="McGowan J."/>
            <person name="Fitzpatrick D.A."/>
            <person name="Matlin K."/>
        </authorList>
    </citation>
    <scope>NUCLEOTIDE SEQUENCE [LARGE SCALE GENOMIC DNA]</scope>
    <source>
        <strain evidence="7">51-138</strain>
    </source>
</reference>
<name>A0ABQ7S254_PICAN</name>
<comment type="caution">
    <text evidence="7">The sequence shown here is derived from an EMBL/GenBank/DDBJ whole genome shotgun (WGS) entry which is preliminary data.</text>
</comment>
<evidence type="ECO:0000256" key="2">
    <source>
        <dbReference type="ARBA" id="ARBA00007175"/>
    </source>
</evidence>
<feature type="coiled-coil region" evidence="5">
    <location>
        <begin position="171"/>
        <end position="201"/>
    </location>
</feature>
<evidence type="ECO:0000256" key="6">
    <source>
        <dbReference type="SAM" id="MobiDB-lite"/>
    </source>
</evidence>
<proteinExistence type="inferred from homology"/>
<feature type="region of interest" description="Disordered" evidence="6">
    <location>
        <begin position="89"/>
        <end position="149"/>
    </location>
</feature>
<dbReference type="EMBL" id="JAHLVD010000002">
    <property type="protein sequence ID" value="KAG7852065.1"/>
    <property type="molecule type" value="Genomic_DNA"/>
</dbReference>
<evidence type="ECO:0000256" key="4">
    <source>
        <dbReference type="ARBA" id="ARBA00023242"/>
    </source>
</evidence>
<evidence type="ECO:0000313" key="8">
    <source>
        <dbReference type="Proteomes" id="UP001197328"/>
    </source>
</evidence>
<comment type="subcellular location">
    <subcellularLocation>
        <location evidence="1">Nucleus</location>
        <location evidence="1">Nucleolus</location>
    </subcellularLocation>
</comment>
<protein>
    <recommendedName>
        <fullName evidence="9">Ribosomal RNA-processing protein 17</fullName>
    </recommendedName>
</protein>
<feature type="region of interest" description="Disordered" evidence="6">
    <location>
        <begin position="46"/>
        <end position="65"/>
    </location>
</feature>
<evidence type="ECO:0000313" key="7">
    <source>
        <dbReference type="EMBL" id="KAG7852065.1"/>
    </source>
</evidence>
<sequence>MARPNREILTGGKKYAQKRKQANRVEEVVFDKDSRVQYLTGFHKRKLQRKKKAQEYNQEQERKARLEERQRIREERRQQVQKRLQELNEALKIQRSEDEESEESEQEEDKEEQWTGFDSQRSESDEESNAEGGKKGILKQKYEIDDADAPIPGVSTVEVEAIENPNQIDLMELARKNRVDLQKAEEVLEQSIERAKKYARLVGADEKPKKKKKKFRYLSKEDPDPSSEDLEDLENEVACLVDVQRAQNCSHPGVLLAREQIWVQQPVDPDEPQLEVDEDGEVVERGGVHELVAQQRQTALTRQESHEHLEVPVVMHVPEERVGRVYEHGKIPDPQTSHIGPDENICKQGQERGRVLDGVHQMLLISAPALFIFVQTLLEPDQGRIHREQDVEVVYLQVVLCELLFDVRRRQRLVAKSQSCHIYQKVDEHLGVRRKCISQQNIVISVRNVDVSDAYATRGFDKPFPFW</sequence>
<evidence type="ECO:0000256" key="1">
    <source>
        <dbReference type="ARBA" id="ARBA00004604"/>
    </source>
</evidence>
<organism evidence="7 8">
    <name type="scientific">Pichia angusta</name>
    <name type="common">Yeast</name>
    <name type="synonym">Hansenula polymorpha</name>
    <dbReference type="NCBI Taxonomy" id="870730"/>
    <lineage>
        <taxon>Eukaryota</taxon>
        <taxon>Fungi</taxon>
        <taxon>Dikarya</taxon>
        <taxon>Ascomycota</taxon>
        <taxon>Saccharomycotina</taxon>
        <taxon>Pichiomycetes</taxon>
        <taxon>Pichiales</taxon>
        <taxon>Pichiaceae</taxon>
        <taxon>Ogataea</taxon>
    </lineage>
</organism>
<keyword evidence="8" id="KW-1185">Reference proteome</keyword>
<gene>
    <name evidence="7" type="ORF">KL940_000947</name>
</gene>